<dbReference type="EMBL" id="ACEQ02000035">
    <property type="protein sequence ID" value="EEZ74627.1"/>
    <property type="molecule type" value="Genomic_DNA"/>
</dbReference>
<comment type="caution">
    <text evidence="2">The sequence shown here is derived from an EMBL/GenBank/DDBJ whole genome shotgun (WGS) entry which is preliminary data.</text>
</comment>
<dbReference type="SMART" id="SM01252">
    <property type="entry name" value="KilA-N"/>
    <property type="match status" value="1"/>
</dbReference>
<dbReference type="RefSeq" id="WP_003711068.1">
    <property type="nucleotide sequence ID" value="NZ_KN046803.1"/>
</dbReference>
<feature type="domain" description="KilA-N" evidence="1">
    <location>
        <begin position="1"/>
        <end position="107"/>
    </location>
</feature>
<evidence type="ECO:0000313" key="3">
    <source>
        <dbReference type="Proteomes" id="UP000003843"/>
    </source>
</evidence>
<name>D0WCQ9_NEILA</name>
<sequence>MNAIAISNVAIRQTENNLYNLNDLHKASGGEKRHELTNWLKLQQTTELIDELSKPEISGLKENQQVIKVVRGGNKRGTYACKELVYAYATWISAKFFLQVIRTFDAVISGRLKPQAPRKALPSGLTHEQQAEVKALHNILLQSVPFEKQKALAITLWSAVKSKFKVGYKDVPPEQFPEVLSLMARVSVEKGAQYREAEAVNLETVPKLFANQANIPFNLNRNAHYAVTVKGGKIYRHLVSYITSPREDRMIPCLAHQNDF</sequence>
<organism evidence="2 3">
    <name type="scientific">Neisseria lactamica ATCC 23970</name>
    <dbReference type="NCBI Taxonomy" id="546265"/>
    <lineage>
        <taxon>Bacteria</taxon>
        <taxon>Pseudomonadati</taxon>
        <taxon>Pseudomonadota</taxon>
        <taxon>Betaproteobacteria</taxon>
        <taxon>Neisseriales</taxon>
        <taxon>Neisseriaceae</taxon>
        <taxon>Neisseria</taxon>
    </lineage>
</organism>
<dbReference type="Pfam" id="PF04383">
    <property type="entry name" value="KilA-N"/>
    <property type="match status" value="1"/>
</dbReference>
<dbReference type="InterPro" id="IPR017880">
    <property type="entry name" value="KilA_N"/>
</dbReference>
<dbReference type="Proteomes" id="UP000003843">
    <property type="component" value="Unassembled WGS sequence"/>
</dbReference>
<protein>
    <submittedName>
        <fullName evidence="2">KilA-N domain protein</fullName>
    </submittedName>
</protein>
<gene>
    <name evidence="2" type="ORF">NEILACOT_05343</name>
</gene>
<evidence type="ECO:0000259" key="1">
    <source>
        <dbReference type="PROSITE" id="PS51301"/>
    </source>
</evidence>
<proteinExistence type="predicted"/>
<accession>D0WCQ9</accession>
<dbReference type="PROSITE" id="PS51301">
    <property type="entry name" value="KILA_N"/>
    <property type="match status" value="1"/>
</dbReference>
<dbReference type="InterPro" id="IPR018004">
    <property type="entry name" value="KilA/APSES_HTH"/>
</dbReference>
<dbReference type="PATRIC" id="fig|546265.8.peg.543"/>
<dbReference type="AlphaFoldDB" id="D0WCQ9"/>
<reference evidence="2 3" key="1">
    <citation type="submission" date="2009-10" db="EMBL/GenBank/DDBJ databases">
        <authorList>
            <person name="Weinstock G."/>
            <person name="Sodergren E."/>
            <person name="Clifton S."/>
            <person name="Fulton L."/>
            <person name="Fulton B."/>
            <person name="Courtney L."/>
            <person name="Fronick C."/>
            <person name="Harrison M."/>
            <person name="Strong C."/>
            <person name="Farmer C."/>
            <person name="Delahaunty K."/>
            <person name="Markovic C."/>
            <person name="Hall O."/>
            <person name="Minx P."/>
            <person name="Tomlinson C."/>
            <person name="Mitreva M."/>
            <person name="Nelson J."/>
            <person name="Hou S."/>
            <person name="Wollam A."/>
            <person name="Pepin K.H."/>
            <person name="Johnson M."/>
            <person name="Bhonagiri V."/>
            <person name="Nash W.E."/>
            <person name="Warren W."/>
            <person name="Chinwalla A."/>
            <person name="Mardis E.R."/>
            <person name="Wilson R.K."/>
        </authorList>
    </citation>
    <scope>NUCLEOTIDE SEQUENCE [LARGE SCALE GENOMIC DNA]</scope>
    <source>
        <strain evidence="2 3">ATCC 23970</strain>
    </source>
</reference>
<evidence type="ECO:0000313" key="2">
    <source>
        <dbReference type="EMBL" id="EEZ74627.1"/>
    </source>
</evidence>